<feature type="transmembrane region" description="Helical" evidence="1">
    <location>
        <begin position="55"/>
        <end position="76"/>
    </location>
</feature>
<keyword evidence="1" id="KW-0472">Membrane</keyword>
<feature type="transmembrane region" description="Helical" evidence="1">
    <location>
        <begin position="237"/>
        <end position="256"/>
    </location>
</feature>
<evidence type="ECO:0000256" key="1">
    <source>
        <dbReference type="SAM" id="Phobius"/>
    </source>
</evidence>
<dbReference type="Proteomes" id="UP000536685">
    <property type="component" value="Unassembled WGS sequence"/>
</dbReference>
<feature type="transmembrane region" description="Helical" evidence="1">
    <location>
        <begin position="207"/>
        <end position="225"/>
    </location>
</feature>
<feature type="transmembrane region" description="Helical" evidence="1">
    <location>
        <begin position="362"/>
        <end position="382"/>
    </location>
</feature>
<name>A0A841ALH3_9MICO</name>
<feature type="transmembrane region" description="Helical" evidence="1">
    <location>
        <begin position="276"/>
        <end position="296"/>
    </location>
</feature>
<comment type="caution">
    <text evidence="2">The sequence shown here is derived from an EMBL/GenBank/DDBJ whole genome shotgun (WGS) entry which is preliminary data.</text>
</comment>
<organism evidence="2 3">
    <name type="scientific">Conyzicola lurida</name>
    <dbReference type="NCBI Taxonomy" id="1172621"/>
    <lineage>
        <taxon>Bacteria</taxon>
        <taxon>Bacillati</taxon>
        <taxon>Actinomycetota</taxon>
        <taxon>Actinomycetes</taxon>
        <taxon>Micrococcales</taxon>
        <taxon>Microbacteriaceae</taxon>
        <taxon>Conyzicola</taxon>
    </lineage>
</organism>
<protein>
    <submittedName>
        <fullName evidence="2">Low temperature requirement protein LtrA</fullName>
    </submittedName>
</protein>
<dbReference type="InterPro" id="IPR010640">
    <property type="entry name" value="Low_temperature_requirement_A"/>
</dbReference>
<feature type="transmembrane region" description="Helical" evidence="1">
    <location>
        <begin position="171"/>
        <end position="187"/>
    </location>
</feature>
<feature type="transmembrane region" description="Helical" evidence="1">
    <location>
        <begin position="114"/>
        <end position="133"/>
    </location>
</feature>
<keyword evidence="1" id="KW-0812">Transmembrane</keyword>
<dbReference type="RefSeq" id="WP_221420532.1">
    <property type="nucleotide sequence ID" value="NZ_JACHMJ010000001.1"/>
</dbReference>
<feature type="transmembrane region" description="Helical" evidence="1">
    <location>
        <begin position="25"/>
        <end position="43"/>
    </location>
</feature>
<proteinExistence type="predicted"/>
<keyword evidence="1" id="KW-1133">Transmembrane helix</keyword>
<reference evidence="2 3" key="1">
    <citation type="submission" date="2020-08" db="EMBL/GenBank/DDBJ databases">
        <title>Sequencing the genomes of 1000 actinobacteria strains.</title>
        <authorList>
            <person name="Klenk H.-P."/>
        </authorList>
    </citation>
    <scope>NUCLEOTIDE SEQUENCE [LARGE SCALE GENOMIC DNA]</scope>
    <source>
        <strain evidence="2 3">DSM 105784</strain>
    </source>
</reference>
<evidence type="ECO:0000313" key="3">
    <source>
        <dbReference type="Proteomes" id="UP000536685"/>
    </source>
</evidence>
<dbReference type="PANTHER" id="PTHR36840:SF1">
    <property type="entry name" value="BLL5714 PROTEIN"/>
    <property type="match status" value="1"/>
</dbReference>
<keyword evidence="3" id="KW-1185">Reference proteome</keyword>
<feature type="transmembrane region" description="Helical" evidence="1">
    <location>
        <begin position="145"/>
        <end position="165"/>
    </location>
</feature>
<evidence type="ECO:0000313" key="2">
    <source>
        <dbReference type="EMBL" id="MBB5844830.1"/>
    </source>
</evidence>
<gene>
    <name evidence="2" type="ORF">HD599_003153</name>
</gene>
<dbReference type="AlphaFoldDB" id="A0A841ALH3"/>
<dbReference type="Pfam" id="PF06772">
    <property type="entry name" value="LtrA"/>
    <property type="match status" value="1"/>
</dbReference>
<feature type="transmembrane region" description="Helical" evidence="1">
    <location>
        <begin position="336"/>
        <end position="356"/>
    </location>
</feature>
<dbReference type="PANTHER" id="PTHR36840">
    <property type="entry name" value="BLL5714 PROTEIN"/>
    <property type="match status" value="1"/>
</dbReference>
<dbReference type="EMBL" id="JACHMJ010000001">
    <property type="protein sequence ID" value="MBB5844830.1"/>
    <property type="molecule type" value="Genomic_DNA"/>
</dbReference>
<accession>A0A841ALH3</accession>
<feature type="transmembrane region" description="Helical" evidence="1">
    <location>
        <begin position="88"/>
        <end position="108"/>
    </location>
</feature>
<sequence length="391" mass="41461">MPSLVTRMTARNTGESHRASSPLELLFDLVFVVAIAQVAAQLAHSIAEGHALETLGPYLMVFFAIWWAWMNFTWFASAYDTDDVPYRMAVLVQMAGVLILAAGVPTAFAGEGFGAVTVGYLVMRVGLVALWIRAGVQHPEGRATAFRYAAAISVVQALWIARLALPDGGPWWLFVVIAVLDLSVPLWAERTGSTAWHPHHIAERYGLFTIIVLGESVLASTVGVQEALAETGLSAELIVVALAGLVLLFVLWWLYFSEPAGDGLERRRDLSFVWGYGHYVVFAALAAVGAGLEVAVQTVGGEAHAEPQAVAFAVAIPVAIVLVMIWAVHAPIVDRVVINPVAIVAAAVLVVLAPLATPALGIAGAIVAIVAVLVALLAFTLARPGARVSTR</sequence>
<feature type="transmembrane region" description="Helical" evidence="1">
    <location>
        <begin position="308"/>
        <end position="329"/>
    </location>
</feature>